<evidence type="ECO:0000256" key="1">
    <source>
        <dbReference type="SAM" id="MobiDB-lite"/>
    </source>
</evidence>
<reference evidence="4" key="1">
    <citation type="submission" date="2015-09" db="EMBL/GenBank/DDBJ databases">
        <authorList>
            <person name="Bertelli C."/>
        </authorList>
    </citation>
    <scope>NUCLEOTIDE SEQUENCE [LARGE SCALE GENOMIC DNA]</scope>
    <source>
        <strain evidence="4">KNic</strain>
    </source>
</reference>
<protein>
    <submittedName>
        <fullName evidence="3">Hypothetical membrane protein</fullName>
    </submittedName>
</protein>
<feature type="compositionally biased region" description="Polar residues" evidence="1">
    <location>
        <begin position="12"/>
        <end position="22"/>
    </location>
</feature>
<keyword evidence="2" id="KW-1133">Transmembrane helix</keyword>
<keyword evidence="2" id="KW-0812">Transmembrane</keyword>
<dbReference type="PATRIC" id="fig|389348.3.peg.1185"/>
<sequence>MNVNYNEARPYAQTQEQPTQAQIPERNALIRRTAAIADSAIFGAVAGGVVYAGLKRTLASSPIVLVVSGVVGYFVYDTVKGYLTNRVP</sequence>
<proteinExistence type="predicted"/>
<dbReference type="STRING" id="389348.PNK_1074"/>
<evidence type="ECO:0000313" key="3">
    <source>
        <dbReference type="EMBL" id="CUI16691.1"/>
    </source>
</evidence>
<dbReference type="EMBL" id="LN879502">
    <property type="protein sequence ID" value="CUI16691.1"/>
    <property type="molecule type" value="Genomic_DNA"/>
</dbReference>
<gene>
    <name evidence="3" type="ORF">PNK_1074</name>
</gene>
<keyword evidence="2" id="KW-0472">Membrane</keyword>
<evidence type="ECO:0000256" key="2">
    <source>
        <dbReference type="SAM" id="Phobius"/>
    </source>
</evidence>
<dbReference type="Proteomes" id="UP000069902">
    <property type="component" value="Chromosome cPNK"/>
</dbReference>
<feature type="region of interest" description="Disordered" evidence="1">
    <location>
        <begin position="1"/>
        <end position="24"/>
    </location>
</feature>
<feature type="transmembrane region" description="Helical" evidence="2">
    <location>
        <begin position="34"/>
        <end position="52"/>
    </location>
</feature>
<name>A0A0U5ER93_9BACT</name>
<dbReference type="KEGG" id="pnl:PNK_1074"/>
<keyword evidence="4" id="KW-1185">Reference proteome</keyword>
<organism evidence="3 4">
    <name type="scientific">Candidatus Protochlamydia naegleriophila</name>
    <dbReference type="NCBI Taxonomy" id="389348"/>
    <lineage>
        <taxon>Bacteria</taxon>
        <taxon>Pseudomonadati</taxon>
        <taxon>Chlamydiota</taxon>
        <taxon>Chlamydiia</taxon>
        <taxon>Parachlamydiales</taxon>
        <taxon>Parachlamydiaceae</taxon>
        <taxon>Candidatus Protochlamydia</taxon>
    </lineage>
</organism>
<evidence type="ECO:0000313" key="4">
    <source>
        <dbReference type="Proteomes" id="UP000069902"/>
    </source>
</evidence>
<dbReference type="InParanoid" id="A0A0U5ER93"/>
<accession>A0A0U5ER93</accession>
<dbReference type="RefSeq" id="WP_059060753.1">
    <property type="nucleotide sequence ID" value="NZ_LN879502.1"/>
</dbReference>
<dbReference type="AlphaFoldDB" id="A0A0U5ER93"/>
<feature type="transmembrane region" description="Helical" evidence="2">
    <location>
        <begin position="58"/>
        <end position="76"/>
    </location>
</feature>